<keyword evidence="3" id="KW-0813">Transport</keyword>
<dbReference type="GO" id="GO:0034220">
    <property type="term" value="P:monoatomic ion transmembrane transport"/>
    <property type="evidence" value="ECO:0007669"/>
    <property type="project" value="UniProtKB-KW"/>
</dbReference>
<proteinExistence type="inferred from homology"/>
<evidence type="ECO:0000256" key="2">
    <source>
        <dbReference type="ARBA" id="ARBA00007079"/>
    </source>
</evidence>
<keyword evidence="11" id="KW-1185">Reference proteome</keyword>
<evidence type="ECO:0000256" key="9">
    <source>
        <dbReference type="SAM" id="Phobius"/>
    </source>
</evidence>
<name>A0AAW1XQW5_RUBAR</name>
<evidence type="ECO:0000313" key="11">
    <source>
        <dbReference type="Proteomes" id="UP001457282"/>
    </source>
</evidence>
<accession>A0AAW1XQW5</accession>
<evidence type="ECO:0000256" key="6">
    <source>
        <dbReference type="ARBA" id="ARBA00023065"/>
    </source>
</evidence>
<dbReference type="InterPro" id="IPR020966">
    <property type="entry name" value="ALMT"/>
</dbReference>
<evidence type="ECO:0000313" key="10">
    <source>
        <dbReference type="EMBL" id="KAK9939162.1"/>
    </source>
</evidence>
<keyword evidence="8" id="KW-0407">Ion channel</keyword>
<evidence type="ECO:0000256" key="3">
    <source>
        <dbReference type="ARBA" id="ARBA00022448"/>
    </source>
</evidence>
<evidence type="ECO:0000256" key="5">
    <source>
        <dbReference type="ARBA" id="ARBA00022989"/>
    </source>
</evidence>
<dbReference type="AlphaFoldDB" id="A0AAW1XQW5"/>
<dbReference type="GO" id="GO:0016020">
    <property type="term" value="C:membrane"/>
    <property type="evidence" value="ECO:0007669"/>
    <property type="project" value="UniProtKB-SubCell"/>
</dbReference>
<organism evidence="10 11">
    <name type="scientific">Rubus argutus</name>
    <name type="common">Southern blackberry</name>
    <dbReference type="NCBI Taxonomy" id="59490"/>
    <lineage>
        <taxon>Eukaryota</taxon>
        <taxon>Viridiplantae</taxon>
        <taxon>Streptophyta</taxon>
        <taxon>Embryophyta</taxon>
        <taxon>Tracheophyta</taxon>
        <taxon>Spermatophyta</taxon>
        <taxon>Magnoliopsida</taxon>
        <taxon>eudicotyledons</taxon>
        <taxon>Gunneridae</taxon>
        <taxon>Pentapetalae</taxon>
        <taxon>rosids</taxon>
        <taxon>fabids</taxon>
        <taxon>Rosales</taxon>
        <taxon>Rosaceae</taxon>
        <taxon>Rosoideae</taxon>
        <taxon>Rosoideae incertae sedis</taxon>
        <taxon>Rubus</taxon>
    </lineage>
</organism>
<comment type="caution">
    <text evidence="10">The sequence shown here is derived from an EMBL/GenBank/DDBJ whole genome shotgun (WGS) entry which is preliminary data.</text>
</comment>
<comment type="similarity">
    <text evidence="2">Belongs to the aromatic acid exporter (TC 2.A.85) family.</text>
</comment>
<feature type="transmembrane region" description="Helical" evidence="9">
    <location>
        <begin position="7"/>
        <end position="27"/>
    </location>
</feature>
<dbReference type="Pfam" id="PF11744">
    <property type="entry name" value="ALMT"/>
    <property type="match status" value="1"/>
</dbReference>
<dbReference type="EMBL" id="JBEDUW010000003">
    <property type="protein sequence ID" value="KAK9939162.1"/>
    <property type="molecule type" value="Genomic_DNA"/>
</dbReference>
<protein>
    <submittedName>
        <fullName evidence="10">Uncharacterized protein</fullName>
    </submittedName>
</protein>
<keyword evidence="4 9" id="KW-0812">Transmembrane</keyword>
<reference evidence="10 11" key="1">
    <citation type="journal article" date="2023" name="G3 (Bethesda)">
        <title>A chromosome-length genome assembly and annotation of blackberry (Rubus argutus, cv. 'Hillquist').</title>
        <authorList>
            <person name="Bruna T."/>
            <person name="Aryal R."/>
            <person name="Dudchenko O."/>
            <person name="Sargent D.J."/>
            <person name="Mead D."/>
            <person name="Buti M."/>
            <person name="Cavallini A."/>
            <person name="Hytonen T."/>
            <person name="Andres J."/>
            <person name="Pham M."/>
            <person name="Weisz D."/>
            <person name="Mascagni F."/>
            <person name="Usai G."/>
            <person name="Natali L."/>
            <person name="Bassil N."/>
            <person name="Fernandez G.E."/>
            <person name="Lomsadze A."/>
            <person name="Armour M."/>
            <person name="Olukolu B."/>
            <person name="Poorten T."/>
            <person name="Britton C."/>
            <person name="Davik J."/>
            <person name="Ashrafi H."/>
            <person name="Aiden E.L."/>
            <person name="Borodovsky M."/>
            <person name="Worthington M."/>
        </authorList>
    </citation>
    <scope>NUCLEOTIDE SEQUENCE [LARGE SCALE GENOMIC DNA]</scope>
    <source>
        <strain evidence="10">PI 553951</strain>
    </source>
</reference>
<dbReference type="GO" id="GO:0015743">
    <property type="term" value="P:malate transport"/>
    <property type="evidence" value="ECO:0007669"/>
    <property type="project" value="InterPro"/>
</dbReference>
<comment type="subcellular location">
    <subcellularLocation>
        <location evidence="1">Membrane</location>
        <topology evidence="1">Multi-pass membrane protein</topology>
    </subcellularLocation>
</comment>
<keyword evidence="6" id="KW-0406">Ion transport</keyword>
<evidence type="ECO:0000256" key="7">
    <source>
        <dbReference type="ARBA" id="ARBA00023136"/>
    </source>
</evidence>
<dbReference type="Proteomes" id="UP001457282">
    <property type="component" value="Unassembled WGS sequence"/>
</dbReference>
<gene>
    <name evidence="10" type="ORF">M0R45_015869</name>
</gene>
<evidence type="ECO:0000256" key="4">
    <source>
        <dbReference type="ARBA" id="ARBA00022692"/>
    </source>
</evidence>
<dbReference type="PANTHER" id="PTHR31086">
    <property type="entry name" value="ALUMINUM-ACTIVATED MALATE TRANSPORTER 10"/>
    <property type="match status" value="1"/>
</dbReference>
<evidence type="ECO:0000256" key="1">
    <source>
        <dbReference type="ARBA" id="ARBA00004141"/>
    </source>
</evidence>
<keyword evidence="5 9" id="KW-1133">Transmembrane helix</keyword>
<keyword evidence="7 9" id="KW-0472">Membrane</keyword>
<evidence type="ECO:0000256" key="8">
    <source>
        <dbReference type="ARBA" id="ARBA00023303"/>
    </source>
</evidence>
<sequence length="76" mass="8483">MGFERVCTIIIGSCAAVAVCVFIRPVWIGVELHDQITANMEKLANFLEGFGDEYFQVPENGQIREKSSSLEAYKVL</sequence>